<gene>
    <name evidence="1" type="ORF">EAH78_24765</name>
</gene>
<organism evidence="1 2">
    <name type="scientific">Pseudomonas arsenicoxydans</name>
    <dbReference type="NCBI Taxonomy" id="702115"/>
    <lineage>
        <taxon>Bacteria</taxon>
        <taxon>Pseudomonadati</taxon>
        <taxon>Pseudomonadota</taxon>
        <taxon>Gammaproteobacteria</taxon>
        <taxon>Pseudomonadales</taxon>
        <taxon>Pseudomonadaceae</taxon>
        <taxon>Pseudomonas</taxon>
    </lineage>
</organism>
<sequence length="67" mass="7961">MFYFRWAYVKITYLTIFLNQSNLRIFLNLCKLLSSNKPPISVVIPTNLTICWALYSQTFFVHCLHTN</sequence>
<dbReference type="EMBL" id="RCZE01000013">
    <property type="protein sequence ID" value="TPG74150.1"/>
    <property type="molecule type" value="Genomic_DNA"/>
</dbReference>
<protein>
    <submittedName>
        <fullName evidence="1">Uncharacterized protein</fullName>
    </submittedName>
</protein>
<reference evidence="1 2" key="1">
    <citation type="journal article" date="2019" name="Environ. Microbiol.">
        <title>Species interactions and distinct microbial communities in high Arctic permafrost affected cryosols are associated with the CH4 and CO2 gas fluxes.</title>
        <authorList>
            <person name="Altshuler I."/>
            <person name="Hamel J."/>
            <person name="Turney S."/>
            <person name="Magnuson E."/>
            <person name="Levesque R."/>
            <person name="Greer C."/>
            <person name="Whyte L.G."/>
        </authorList>
    </citation>
    <scope>NUCLEOTIDE SEQUENCE [LARGE SCALE GENOMIC DNA]</scope>
    <source>
        <strain evidence="1 2">E3</strain>
    </source>
</reference>
<name>A0A502HLZ8_9PSED</name>
<accession>A0A502HLZ8</accession>
<dbReference type="AlphaFoldDB" id="A0A502HLZ8"/>
<comment type="caution">
    <text evidence="1">The sequence shown here is derived from an EMBL/GenBank/DDBJ whole genome shotgun (WGS) entry which is preliminary data.</text>
</comment>
<dbReference type="Proteomes" id="UP000317933">
    <property type="component" value="Unassembled WGS sequence"/>
</dbReference>
<evidence type="ECO:0000313" key="2">
    <source>
        <dbReference type="Proteomes" id="UP000317933"/>
    </source>
</evidence>
<evidence type="ECO:0000313" key="1">
    <source>
        <dbReference type="EMBL" id="TPG74150.1"/>
    </source>
</evidence>
<proteinExistence type="predicted"/>